<evidence type="ECO:0000313" key="3">
    <source>
        <dbReference type="Proteomes" id="UP000011666"/>
    </source>
</evidence>
<feature type="region of interest" description="Disordered" evidence="1">
    <location>
        <begin position="1"/>
        <end position="25"/>
    </location>
</feature>
<name>M0QDY3_9ACTN</name>
<protein>
    <submittedName>
        <fullName evidence="2">Uncharacterized protein</fullName>
    </submittedName>
</protein>
<gene>
    <name evidence="2" type="ORF">GS4_03_01020</name>
</gene>
<dbReference type="STRING" id="1223545.GS4_03_01020"/>
<dbReference type="AlphaFoldDB" id="M0QDY3"/>
<organism evidence="2 3">
    <name type="scientific">Gordonia soli NBRC 108243</name>
    <dbReference type="NCBI Taxonomy" id="1223545"/>
    <lineage>
        <taxon>Bacteria</taxon>
        <taxon>Bacillati</taxon>
        <taxon>Actinomycetota</taxon>
        <taxon>Actinomycetes</taxon>
        <taxon>Mycobacteriales</taxon>
        <taxon>Gordoniaceae</taxon>
        <taxon>Gordonia</taxon>
    </lineage>
</organism>
<proteinExistence type="predicted"/>
<keyword evidence="3" id="KW-1185">Reference proteome</keyword>
<evidence type="ECO:0000256" key="1">
    <source>
        <dbReference type="SAM" id="MobiDB-lite"/>
    </source>
</evidence>
<dbReference type="EMBL" id="BANX01000003">
    <property type="protein sequence ID" value="GAC66654.1"/>
    <property type="molecule type" value="Genomic_DNA"/>
</dbReference>
<reference evidence="2 3" key="1">
    <citation type="submission" date="2013-01" db="EMBL/GenBank/DDBJ databases">
        <title>Whole genome shotgun sequence of Gordonia soli NBRC 108243.</title>
        <authorList>
            <person name="Isaki-Nakamura S."/>
            <person name="Hosoyama A."/>
            <person name="Tsuchikane K."/>
            <person name="Ando Y."/>
            <person name="Baba S."/>
            <person name="Ohji S."/>
            <person name="Hamada M."/>
            <person name="Tamura T."/>
            <person name="Yamazoe A."/>
            <person name="Yamazaki S."/>
            <person name="Fujita N."/>
        </authorList>
    </citation>
    <scope>NUCLEOTIDE SEQUENCE [LARGE SCALE GENOMIC DNA]</scope>
    <source>
        <strain evidence="2 3">NBRC 108243</strain>
    </source>
</reference>
<accession>M0QDY3</accession>
<dbReference type="Proteomes" id="UP000011666">
    <property type="component" value="Unassembled WGS sequence"/>
</dbReference>
<feature type="region of interest" description="Disordered" evidence="1">
    <location>
        <begin position="48"/>
        <end position="73"/>
    </location>
</feature>
<feature type="compositionally biased region" description="Low complexity" evidence="1">
    <location>
        <begin position="56"/>
        <end position="67"/>
    </location>
</feature>
<sequence>MANRLSKSDVISTAGTTVGRGVPARPYRRDLRRACEVAASYGMVRGRNTVGSTKNGGLSSSLDDLGSAVTQAW</sequence>
<evidence type="ECO:0000313" key="2">
    <source>
        <dbReference type="EMBL" id="GAC66654.1"/>
    </source>
</evidence>
<comment type="caution">
    <text evidence="2">The sequence shown here is derived from an EMBL/GenBank/DDBJ whole genome shotgun (WGS) entry which is preliminary data.</text>
</comment>